<protein>
    <submittedName>
        <fullName evidence="3">Gfo/Idh/MocA family protein</fullName>
    </submittedName>
</protein>
<sequence length="411" mass="45563">MRTYRAAIIGIGGFGAAHVNVLMDLAHEGVVEVTAFAELNTVAHQEYFDQLTANGATHYIDYEHMLAEHPEVDFVVIATPIAAHKAMCIRVMEMGFHVLVEKPPAVTIQDIDAMIAAQRASGRLCQVNFQHTAGSAFKELLARLRAGEIGQVSQVTGVGMWKRSRAYYDRTPWAGKLTHRGQYVLDGTFNNPLAHLLNNCLLAAGAADPSLMLPESVQAELYHVNEIEGDDISCMRIRTVGGATVSYYAMLCHENDEIPSISVTGTDGEMSWSYDNKLMIRHGHEEEVCSYGSENMMCGMYLNLMQAIEDNDMPLFSPIDACRSFVLVSNGAYESSLAVRRIPAEFIVEREEGQSSVCLLPRLSARMKEITERGVLFSECSFAWASPTTPVRMEDYSRFQLPSGFEVKEKV</sequence>
<dbReference type="Gene3D" id="3.40.50.720">
    <property type="entry name" value="NAD(P)-binding Rossmann-like Domain"/>
    <property type="match status" value="1"/>
</dbReference>
<accession>A0ABV6JI09</accession>
<keyword evidence="4" id="KW-1185">Reference proteome</keyword>
<reference evidence="3 4" key="1">
    <citation type="submission" date="2024-09" db="EMBL/GenBank/DDBJ databases">
        <authorList>
            <person name="Sun Q."/>
            <person name="Mori K."/>
        </authorList>
    </citation>
    <scope>NUCLEOTIDE SEQUENCE [LARGE SCALE GENOMIC DNA]</scope>
    <source>
        <strain evidence="3 4">CCM 4839</strain>
    </source>
</reference>
<organism evidence="3 4">
    <name type="scientific">Paenibacillus mendelii</name>
    <dbReference type="NCBI Taxonomy" id="206163"/>
    <lineage>
        <taxon>Bacteria</taxon>
        <taxon>Bacillati</taxon>
        <taxon>Bacillota</taxon>
        <taxon>Bacilli</taxon>
        <taxon>Bacillales</taxon>
        <taxon>Paenibacillaceae</taxon>
        <taxon>Paenibacillus</taxon>
    </lineage>
</organism>
<dbReference type="PANTHER" id="PTHR43818">
    <property type="entry name" value="BCDNA.GH03377"/>
    <property type="match status" value="1"/>
</dbReference>
<dbReference type="EMBL" id="JBHLVF010000041">
    <property type="protein sequence ID" value="MFC0395555.1"/>
    <property type="molecule type" value="Genomic_DNA"/>
</dbReference>
<comment type="caution">
    <text evidence="3">The sequence shown here is derived from an EMBL/GenBank/DDBJ whole genome shotgun (WGS) entry which is preliminary data.</text>
</comment>
<evidence type="ECO:0000313" key="4">
    <source>
        <dbReference type="Proteomes" id="UP001589818"/>
    </source>
</evidence>
<dbReference type="Gene3D" id="3.30.360.10">
    <property type="entry name" value="Dihydrodipicolinate Reductase, domain 2"/>
    <property type="match status" value="1"/>
</dbReference>
<evidence type="ECO:0000259" key="2">
    <source>
        <dbReference type="Pfam" id="PF01408"/>
    </source>
</evidence>
<dbReference type="Proteomes" id="UP001589818">
    <property type="component" value="Unassembled WGS sequence"/>
</dbReference>
<dbReference type="SUPFAM" id="SSF51735">
    <property type="entry name" value="NAD(P)-binding Rossmann-fold domains"/>
    <property type="match status" value="1"/>
</dbReference>
<gene>
    <name evidence="3" type="ORF">ACFFJ8_29820</name>
</gene>
<name>A0ABV6JI09_9BACL</name>
<dbReference type="InterPro" id="IPR036291">
    <property type="entry name" value="NAD(P)-bd_dom_sf"/>
</dbReference>
<keyword evidence="1" id="KW-0560">Oxidoreductase</keyword>
<evidence type="ECO:0000313" key="3">
    <source>
        <dbReference type="EMBL" id="MFC0395555.1"/>
    </source>
</evidence>
<feature type="domain" description="Gfo/Idh/MocA-like oxidoreductase N-terminal" evidence="2">
    <location>
        <begin position="5"/>
        <end position="129"/>
    </location>
</feature>
<dbReference type="InterPro" id="IPR050463">
    <property type="entry name" value="Gfo/Idh/MocA_oxidrdct_glycsds"/>
</dbReference>
<proteinExistence type="predicted"/>
<dbReference type="InterPro" id="IPR000683">
    <property type="entry name" value="Gfo/Idh/MocA-like_OxRdtase_N"/>
</dbReference>
<dbReference type="PANTHER" id="PTHR43818:SF11">
    <property type="entry name" value="BCDNA.GH03377"/>
    <property type="match status" value="1"/>
</dbReference>
<dbReference type="SUPFAM" id="SSF55347">
    <property type="entry name" value="Glyceraldehyde-3-phosphate dehydrogenase-like, C-terminal domain"/>
    <property type="match status" value="1"/>
</dbReference>
<dbReference type="Pfam" id="PF01408">
    <property type="entry name" value="GFO_IDH_MocA"/>
    <property type="match status" value="1"/>
</dbReference>
<dbReference type="RefSeq" id="WP_204816645.1">
    <property type="nucleotide sequence ID" value="NZ_JANHOF010000001.1"/>
</dbReference>
<evidence type="ECO:0000256" key="1">
    <source>
        <dbReference type="ARBA" id="ARBA00023002"/>
    </source>
</evidence>